<comment type="caution">
    <text evidence="1">The sequence shown here is derived from an EMBL/GenBank/DDBJ whole genome shotgun (WGS) entry which is preliminary data.</text>
</comment>
<reference evidence="1 2" key="1">
    <citation type="submission" date="2018-07" db="EMBL/GenBank/DDBJ databases">
        <title>Genomic Encyclopedia of Type Strains, Phase III (KMG-III): the genomes of soil and plant-associated and newly described type strains.</title>
        <authorList>
            <person name="Whitman W."/>
        </authorList>
    </citation>
    <scope>NUCLEOTIDE SEQUENCE [LARGE SCALE GENOMIC DNA]</scope>
    <source>
        <strain evidence="1 2">CECT 7506</strain>
    </source>
</reference>
<sequence>FQPDAVFYTNGKFDSNSGYFRLYSWTTITNSLSNTFDTGIVAFDNVQIGILWATDPL</sequence>
<evidence type="ECO:0000313" key="2">
    <source>
        <dbReference type="Proteomes" id="UP000252415"/>
    </source>
</evidence>
<organism evidence="1 2">
    <name type="scientific">Paenibacillus prosopidis</name>
    <dbReference type="NCBI Taxonomy" id="630520"/>
    <lineage>
        <taxon>Bacteria</taxon>
        <taxon>Bacillati</taxon>
        <taxon>Bacillota</taxon>
        <taxon>Bacilli</taxon>
        <taxon>Bacillales</taxon>
        <taxon>Paenibacillaceae</taxon>
        <taxon>Paenibacillus</taxon>
    </lineage>
</organism>
<accession>A0A368VG50</accession>
<evidence type="ECO:0000313" key="1">
    <source>
        <dbReference type="EMBL" id="RCW40069.1"/>
    </source>
</evidence>
<dbReference type="AlphaFoldDB" id="A0A368VG50"/>
<dbReference type="Proteomes" id="UP000252415">
    <property type="component" value="Unassembled WGS sequence"/>
</dbReference>
<proteinExistence type="predicted"/>
<keyword evidence="2" id="KW-1185">Reference proteome</keyword>
<feature type="non-terminal residue" evidence="1">
    <location>
        <position position="1"/>
    </location>
</feature>
<gene>
    <name evidence="1" type="ORF">DFP97_1441</name>
</gene>
<dbReference type="EMBL" id="QPJD01000044">
    <property type="protein sequence ID" value="RCW40069.1"/>
    <property type="molecule type" value="Genomic_DNA"/>
</dbReference>
<protein>
    <submittedName>
        <fullName evidence="1">Uncharacterized protein</fullName>
    </submittedName>
</protein>
<name>A0A368VG50_9BACL</name>